<evidence type="ECO:0000256" key="1">
    <source>
        <dbReference type="ARBA" id="ARBA00004167"/>
    </source>
</evidence>
<keyword evidence="8" id="KW-1185">Reference proteome</keyword>
<keyword evidence="2 5" id="KW-0812">Transmembrane</keyword>
<dbReference type="RefSeq" id="WP_173123380.1">
    <property type="nucleotide sequence ID" value="NZ_JABRWJ010000004.1"/>
</dbReference>
<reference evidence="7 8" key="1">
    <citation type="submission" date="2020-05" db="EMBL/GenBank/DDBJ databases">
        <title>Aquincola sp. isolate from soil.</title>
        <authorList>
            <person name="Han J."/>
            <person name="Kim D.-U."/>
        </authorList>
    </citation>
    <scope>NUCLEOTIDE SEQUENCE [LARGE SCALE GENOMIC DNA]</scope>
    <source>
        <strain evidence="7 8">S2</strain>
    </source>
</reference>
<gene>
    <name evidence="7" type="ORF">HLB44_13835</name>
</gene>
<dbReference type="EMBL" id="JABRWJ010000004">
    <property type="protein sequence ID" value="NRF68068.1"/>
    <property type="molecule type" value="Genomic_DNA"/>
</dbReference>
<accession>A0ABX2EHI3</accession>
<dbReference type="PANTHER" id="PTHR36985:SF1">
    <property type="entry name" value="TRANSLOCATION AND ASSEMBLY MODULE SUBUNIT TAMB"/>
    <property type="match status" value="1"/>
</dbReference>
<dbReference type="Pfam" id="PF04357">
    <property type="entry name" value="TamB"/>
    <property type="match status" value="1"/>
</dbReference>
<keyword evidence="4 5" id="KW-0472">Membrane</keyword>
<evidence type="ECO:0000259" key="6">
    <source>
        <dbReference type="Pfam" id="PF04357"/>
    </source>
</evidence>
<dbReference type="InterPro" id="IPR007452">
    <property type="entry name" value="TamB_C"/>
</dbReference>
<name>A0ABX2EHI3_9BURK</name>
<feature type="domain" description="Translocation and assembly module TamB C-terminal" evidence="6">
    <location>
        <begin position="1027"/>
        <end position="1372"/>
    </location>
</feature>
<dbReference type="PANTHER" id="PTHR36985">
    <property type="entry name" value="TRANSLOCATION AND ASSEMBLY MODULE SUBUNIT TAMB"/>
    <property type="match status" value="1"/>
</dbReference>
<organism evidence="7 8">
    <name type="scientific">Pseudaquabacterium terrae</name>
    <dbReference type="NCBI Taxonomy" id="2732868"/>
    <lineage>
        <taxon>Bacteria</taxon>
        <taxon>Pseudomonadati</taxon>
        <taxon>Pseudomonadota</taxon>
        <taxon>Betaproteobacteria</taxon>
        <taxon>Burkholderiales</taxon>
        <taxon>Sphaerotilaceae</taxon>
        <taxon>Pseudaquabacterium</taxon>
    </lineage>
</organism>
<dbReference type="Proteomes" id="UP000737171">
    <property type="component" value="Unassembled WGS sequence"/>
</dbReference>
<comment type="subcellular location">
    <subcellularLocation>
        <location evidence="1">Membrane</location>
        <topology evidence="1">Single-pass membrane protein</topology>
    </subcellularLocation>
</comment>
<sequence length="1373" mass="145855">MDTTAPPPAPLPRRRRRWLWASLLLLGVLLGTVAGLIALAWYGEPALPWLLGRVPGLKVEGVRGTMAGGDVTIDRVDWALPGAAGRLRIDGLRLEGIRWPSRYALSVRRATAQRVQFDSAPSSGKPVTVPASLRLPLALQVGELRVDTLRIDELPPLQKLQGALDLAGHLGGVHKLERFGVDWEAARVQGRLQIGSDGKLPLEAQLQAQSISGRAWRAQGSANGPLERLAVKLALEGEASAGAKPVALQADAQIAPFAPWPLAALTLTTQGFDLAALSPRLPSTSIEGSAVIDSRGLDQPVAAQIKLANGRPGRFDEAGLPLHGLVVTASGDPRQRDRIELQQFVLQLGDAKNGAGALRGSGRWADSRLVLDLQLDGVQPARLDGRAAPVRISGPLALQVDGLPAPGSSTPAAPVLAVKATLNGQALDGTGQAVRLAFAGGGDGQRWKIDEAEARAGKALARFSGEAQQESAGWRFAADAQLDQFDPLPWWRGAEGSAWRRGPHLWNGTLKARGLWRGLPAGKDLLARWQRALDGDAELALAPSRLAGVALGGQLKASNRADGSRFDGTIDLAGNTLQAELHLARDPAADRWQLRADAPALAALAPLSALLAPAAADWWPSAGQLQGELRGEGRWPALASSGQLRARGLKSRAAALAEADLSWRHGAQATAPLSLQLKARGIEHGAQQVERLDAQADGTLAAHTLRLSAASPLKPPAWSESLLGPAGSGTRLDAEGRGAWSADAGGHRWQLQALRLRGGSRDNGSTEPWIAATDLGGDARFDANGRLLSLALAPGRVQLLNTALRWRQADWRAAAASGGSARLNVSGELETFDVAALLKRLEPEFGWSGNLTLGGRVDIRSSDRFDADIVLERGGGDLGVTDELGQTQVLGLTDLRLAFSAHDGVWQFAQGLAGRLIGEMAGAQVLRTTPERSWPAADAPLQGVLQMRVANLGVWGTWVPPGWRLGGTLQTSASIGGRFNAPELRGEMRGSQLAVRNLLEGVNLSDGELAITLEGERAEIKRLAFKGGDGRLTLTGSATLGAEPSAQIALVAERFRLLGRIDRRIVTTGQADLRLDPKMLRLTGRFGVDEGLVDVSRADAPTLDKDVQVTRNGATVPTGAAARAVERERAARALPAPLRNAEVALAIELGERLQLRGRGLDTGLRGSLRISAPGGRLALNGSVRTVGGTYAAYGQKLEIARGELFFSGAVDNPRLDVLAIRPNLDVVVGVSVIGTAQNPRIRLTSEPEMPEYDKLSWLVLGRGPDGLGRTDTALLQRAAVALLAGEGNSPTDDLINRLGLTDFSVRQTEGDVRETIVSLGKQLSRRWYVGYERSVNTTAGSWQLIYRIAQRFTLRAQSGAESSLDLIWAWRWN</sequence>
<evidence type="ECO:0000256" key="2">
    <source>
        <dbReference type="ARBA" id="ARBA00022692"/>
    </source>
</evidence>
<evidence type="ECO:0000256" key="5">
    <source>
        <dbReference type="SAM" id="Phobius"/>
    </source>
</evidence>
<evidence type="ECO:0000256" key="3">
    <source>
        <dbReference type="ARBA" id="ARBA00022989"/>
    </source>
</evidence>
<feature type="transmembrane region" description="Helical" evidence="5">
    <location>
        <begin position="18"/>
        <end position="42"/>
    </location>
</feature>
<comment type="caution">
    <text evidence="7">The sequence shown here is derived from an EMBL/GenBank/DDBJ whole genome shotgun (WGS) entry which is preliminary data.</text>
</comment>
<evidence type="ECO:0000256" key="4">
    <source>
        <dbReference type="ARBA" id="ARBA00023136"/>
    </source>
</evidence>
<protein>
    <submittedName>
        <fullName evidence="7">Translocation/assembly module TamB domain-containing protein</fullName>
    </submittedName>
</protein>
<evidence type="ECO:0000313" key="8">
    <source>
        <dbReference type="Proteomes" id="UP000737171"/>
    </source>
</evidence>
<evidence type="ECO:0000313" key="7">
    <source>
        <dbReference type="EMBL" id="NRF68068.1"/>
    </source>
</evidence>
<proteinExistence type="predicted"/>
<keyword evidence="3 5" id="KW-1133">Transmembrane helix</keyword>